<proteinExistence type="predicted"/>
<feature type="region of interest" description="Disordered" evidence="1">
    <location>
        <begin position="40"/>
        <end position="102"/>
    </location>
</feature>
<evidence type="ECO:0000313" key="3">
    <source>
        <dbReference type="Proteomes" id="UP000803884"/>
    </source>
</evidence>
<feature type="compositionally biased region" description="Basic and acidic residues" evidence="1">
    <location>
        <begin position="262"/>
        <end position="294"/>
    </location>
</feature>
<dbReference type="EMBL" id="JAAQHG020000008">
    <property type="protein sequence ID" value="KAL1588011.1"/>
    <property type="molecule type" value="Genomic_DNA"/>
</dbReference>
<dbReference type="RefSeq" id="XP_069231116.1">
    <property type="nucleotide sequence ID" value="XM_069371845.1"/>
</dbReference>
<protein>
    <submittedName>
        <fullName evidence="2">Uncharacterized protein</fullName>
    </submittedName>
</protein>
<comment type="caution">
    <text evidence="2">The sequence shown here is derived from an EMBL/GenBank/DDBJ whole genome shotgun (WGS) entry which is preliminary data.</text>
</comment>
<dbReference type="Proteomes" id="UP000803884">
    <property type="component" value="Unassembled WGS sequence"/>
</dbReference>
<reference evidence="2 3" key="1">
    <citation type="journal article" date="2020" name="Microbiol. Resour. Announc.">
        <title>Draft Genome Sequence of a Cladosporium Species Isolated from the Mesophotic Ascidian Didemnum maculosum.</title>
        <authorList>
            <person name="Gioti A."/>
            <person name="Siaperas R."/>
            <person name="Nikolaivits E."/>
            <person name="Le Goff G."/>
            <person name="Ouazzani J."/>
            <person name="Kotoulas G."/>
            <person name="Topakas E."/>
        </authorList>
    </citation>
    <scope>NUCLEOTIDE SEQUENCE [LARGE SCALE GENOMIC DNA]</scope>
    <source>
        <strain evidence="2 3">TM138-S3</strain>
    </source>
</reference>
<evidence type="ECO:0000256" key="1">
    <source>
        <dbReference type="SAM" id="MobiDB-lite"/>
    </source>
</evidence>
<gene>
    <name evidence="2" type="ORF">WHR41_03239</name>
</gene>
<name>A0AB34KVY1_9PEZI</name>
<sequence length="360" mass="40012">MPQDALNSFTSLLEKAPVWIADLQNILDNATNRQNELLSANQPAHSHTSLPRKKSKTSSLKSKRSKDVKHEEDLTASHTDGVQTETPTPTLLRPQLPHMTDSDALRLSQRKRKTFSACSRDQTAPSKYRSRGLAVVYYDGDVQKRFADLVRDFNGCRNDIRRSKLSAKVDSLARSGSSSSESGGGGSDGEETTKDFDTFDHKTARMMMQEVKAAKRPSGSEVLDKVDGFLEKAQSLCEHAAHQVLRDGDCALEVRQAKEKLEQAKTSAERDLPELKRLAEEAEERRKSDGERQKSQPPPPAAKEKLMLLSSHFSEGPLEVDDIEVDDDADDTDTELEMAALKLPPNLTKYSMRSSRLTAC</sequence>
<accession>A0AB34KVY1</accession>
<organism evidence="2 3">
    <name type="scientific">Cladosporium halotolerans</name>
    <dbReference type="NCBI Taxonomy" id="1052096"/>
    <lineage>
        <taxon>Eukaryota</taxon>
        <taxon>Fungi</taxon>
        <taxon>Dikarya</taxon>
        <taxon>Ascomycota</taxon>
        <taxon>Pezizomycotina</taxon>
        <taxon>Dothideomycetes</taxon>
        <taxon>Dothideomycetidae</taxon>
        <taxon>Cladosporiales</taxon>
        <taxon>Cladosporiaceae</taxon>
        <taxon>Cladosporium</taxon>
    </lineage>
</organism>
<feature type="compositionally biased region" description="Basic residues" evidence="1">
    <location>
        <begin position="50"/>
        <end position="67"/>
    </location>
</feature>
<feature type="region of interest" description="Disordered" evidence="1">
    <location>
        <begin position="167"/>
        <end position="195"/>
    </location>
</feature>
<dbReference type="GeneID" id="96004683"/>
<feature type="compositionally biased region" description="Low complexity" evidence="1">
    <location>
        <begin position="84"/>
        <end position="97"/>
    </location>
</feature>
<evidence type="ECO:0000313" key="2">
    <source>
        <dbReference type="EMBL" id="KAL1588011.1"/>
    </source>
</evidence>
<keyword evidence="3" id="KW-1185">Reference proteome</keyword>
<feature type="region of interest" description="Disordered" evidence="1">
    <location>
        <begin position="262"/>
        <end position="323"/>
    </location>
</feature>
<dbReference type="AlphaFoldDB" id="A0AB34KVY1"/>